<keyword evidence="1" id="KW-0245">EGF-like domain</keyword>
<evidence type="ECO:0000313" key="4">
    <source>
        <dbReference type="Proteomes" id="UP001497623"/>
    </source>
</evidence>
<sequence>PHGPCNPNPCGKFTNCLVVADQAVCSCNPGYFGNPNLGCTAECIINSDCPLSRACINNQCIDPCPGSCGNKAECSTVSHTPVCSCPTGFVGDLLTGCLENQDASPHPCNPGPCGIN</sequence>
<dbReference type="SUPFAM" id="SSF90148">
    <property type="entry name" value="DPY module"/>
    <property type="match status" value="1"/>
</dbReference>
<evidence type="ECO:0000313" key="3">
    <source>
        <dbReference type="EMBL" id="CAL4121136.1"/>
    </source>
</evidence>
<dbReference type="PROSITE" id="PS01186">
    <property type="entry name" value="EGF_2"/>
    <property type="match status" value="2"/>
</dbReference>
<dbReference type="InterPro" id="IPR000742">
    <property type="entry name" value="EGF"/>
</dbReference>
<feature type="non-terminal residue" evidence="3">
    <location>
        <position position="1"/>
    </location>
</feature>
<dbReference type="SMART" id="SM00181">
    <property type="entry name" value="EGF"/>
    <property type="match status" value="2"/>
</dbReference>
<dbReference type="PANTHER" id="PTHR22963:SF38">
    <property type="entry name" value="LP13770P"/>
    <property type="match status" value="1"/>
</dbReference>
<dbReference type="AlphaFoldDB" id="A0AAV2R9A0"/>
<comment type="caution">
    <text evidence="1">Lacks conserved residue(s) required for the propagation of feature annotation.</text>
</comment>
<dbReference type="PROSITE" id="PS50026">
    <property type="entry name" value="EGF_3"/>
    <property type="match status" value="1"/>
</dbReference>
<organism evidence="3 4">
    <name type="scientific">Meganyctiphanes norvegica</name>
    <name type="common">Northern krill</name>
    <name type="synonym">Thysanopoda norvegica</name>
    <dbReference type="NCBI Taxonomy" id="48144"/>
    <lineage>
        <taxon>Eukaryota</taxon>
        <taxon>Metazoa</taxon>
        <taxon>Ecdysozoa</taxon>
        <taxon>Arthropoda</taxon>
        <taxon>Crustacea</taxon>
        <taxon>Multicrustacea</taxon>
        <taxon>Malacostraca</taxon>
        <taxon>Eumalacostraca</taxon>
        <taxon>Eucarida</taxon>
        <taxon>Euphausiacea</taxon>
        <taxon>Euphausiidae</taxon>
        <taxon>Meganyctiphanes</taxon>
    </lineage>
</organism>
<proteinExistence type="predicted"/>
<feature type="disulfide bond" evidence="1">
    <location>
        <begin position="64"/>
        <end position="74"/>
    </location>
</feature>
<name>A0AAV2R9A0_MEGNR</name>
<feature type="non-terminal residue" evidence="3">
    <location>
        <position position="116"/>
    </location>
</feature>
<evidence type="ECO:0000259" key="2">
    <source>
        <dbReference type="PROSITE" id="PS50026"/>
    </source>
</evidence>
<reference evidence="3 4" key="1">
    <citation type="submission" date="2024-05" db="EMBL/GenBank/DDBJ databases">
        <authorList>
            <person name="Wallberg A."/>
        </authorList>
    </citation>
    <scope>NUCLEOTIDE SEQUENCE [LARGE SCALE GENOMIC DNA]</scope>
</reference>
<dbReference type="InterPro" id="IPR048407">
    <property type="entry name" value="Dumpy_DPY"/>
</dbReference>
<protein>
    <recommendedName>
        <fullName evidence="2">EGF-like domain-containing protein</fullName>
    </recommendedName>
</protein>
<dbReference type="Pfam" id="PF21164">
    <property type="entry name" value="Dumpy_DPY"/>
    <property type="match status" value="1"/>
</dbReference>
<comment type="caution">
    <text evidence="3">The sequence shown here is derived from an EMBL/GenBank/DDBJ whole genome shotgun (WGS) entry which is preliminary data.</text>
</comment>
<gene>
    <name evidence="3" type="ORF">MNOR_LOCUS22307</name>
</gene>
<dbReference type="Proteomes" id="UP001497623">
    <property type="component" value="Unassembled WGS sequence"/>
</dbReference>
<dbReference type="EMBL" id="CAXKWB010018668">
    <property type="protein sequence ID" value="CAL4121136.1"/>
    <property type="molecule type" value="Genomic_DNA"/>
</dbReference>
<feature type="domain" description="EGF-like" evidence="2">
    <location>
        <begin position="61"/>
        <end position="98"/>
    </location>
</feature>
<keyword evidence="1" id="KW-1015">Disulfide bond</keyword>
<keyword evidence="4" id="KW-1185">Reference proteome</keyword>
<accession>A0AAV2R9A0</accession>
<dbReference type="PANTHER" id="PTHR22963">
    <property type="entry name" value="ENDOGLIN-RELATED"/>
    <property type="match status" value="1"/>
</dbReference>
<evidence type="ECO:0000256" key="1">
    <source>
        <dbReference type="PROSITE-ProRule" id="PRU00076"/>
    </source>
</evidence>